<protein>
    <submittedName>
        <fullName evidence="2">Ferredoxin</fullName>
    </submittedName>
</protein>
<comment type="caution">
    <text evidence="2">The sequence shown here is derived from an EMBL/GenBank/DDBJ whole genome shotgun (WGS) entry which is preliminary data.</text>
</comment>
<dbReference type="Pfam" id="PF14229">
    <property type="entry name" value="DUF4332"/>
    <property type="match status" value="1"/>
</dbReference>
<organism evidence="2 3">
    <name type="scientific">Rhodoplanes roseus</name>
    <dbReference type="NCBI Taxonomy" id="29409"/>
    <lineage>
        <taxon>Bacteria</taxon>
        <taxon>Pseudomonadati</taxon>
        <taxon>Pseudomonadota</taxon>
        <taxon>Alphaproteobacteria</taxon>
        <taxon>Hyphomicrobiales</taxon>
        <taxon>Nitrobacteraceae</taxon>
        <taxon>Rhodoplanes</taxon>
    </lineage>
</organism>
<dbReference type="EMBL" id="NPEX01000002">
    <property type="protein sequence ID" value="RAI46090.1"/>
    <property type="molecule type" value="Genomic_DNA"/>
</dbReference>
<dbReference type="Gene3D" id="1.10.150.20">
    <property type="entry name" value="5' to 3' exonuclease, C-terminal subdomain"/>
    <property type="match status" value="2"/>
</dbReference>
<proteinExistence type="predicted"/>
<keyword evidence="3" id="KW-1185">Reference proteome</keyword>
<evidence type="ECO:0000313" key="3">
    <source>
        <dbReference type="Proteomes" id="UP000249130"/>
    </source>
</evidence>
<dbReference type="OrthoDB" id="9794786at2"/>
<dbReference type="Proteomes" id="UP000249130">
    <property type="component" value="Unassembled WGS sequence"/>
</dbReference>
<feature type="domain" description="DUF4332" evidence="1">
    <location>
        <begin position="10"/>
        <end position="128"/>
    </location>
</feature>
<evidence type="ECO:0000259" key="1">
    <source>
        <dbReference type="Pfam" id="PF14229"/>
    </source>
</evidence>
<accession>A0A327L4X2</accession>
<reference evidence="2 3" key="1">
    <citation type="submission" date="2017-07" db="EMBL/GenBank/DDBJ databases">
        <title>Draft Genome Sequences of Select Purple Nonsulfur Bacteria.</title>
        <authorList>
            <person name="Lasarre B."/>
            <person name="Mckinlay J.B."/>
        </authorList>
    </citation>
    <scope>NUCLEOTIDE SEQUENCE [LARGE SCALE GENOMIC DNA]</scope>
    <source>
        <strain evidence="2 3">DSM 5909</strain>
    </source>
</reference>
<name>A0A327L4X2_9BRAD</name>
<dbReference type="RefSeq" id="WP_111417091.1">
    <property type="nucleotide sequence ID" value="NZ_NPEX01000002.1"/>
</dbReference>
<sequence>MRYSIAELDGIVPGIAAALKSAGIRTTGKLLEAAKTPKGRKELAERTGLTPQCLLRIANFADKMRIKGIGEEYAELLEAAGVDTVRELKYRNPSNLAKRMAEVNRHRKLVRTAPSEKAIERWIETAKGLPVKISY</sequence>
<gene>
    <name evidence="2" type="ORF">CH341_00560</name>
</gene>
<dbReference type="InterPro" id="IPR025567">
    <property type="entry name" value="DUF4332"/>
</dbReference>
<evidence type="ECO:0000313" key="2">
    <source>
        <dbReference type="EMBL" id="RAI46090.1"/>
    </source>
</evidence>
<dbReference type="AlphaFoldDB" id="A0A327L4X2"/>